<protein>
    <submittedName>
        <fullName evidence="1">Signal transducing protein</fullName>
    </submittedName>
</protein>
<sequence length="67" mass="7419">MSTYVKVKSGSSIEINRWIAILEENKIPNLIKNAHESGRLAGFGTSGGSVDLYVQEADIKKVEELFH</sequence>
<evidence type="ECO:0000313" key="2">
    <source>
        <dbReference type="Proteomes" id="UP000248584"/>
    </source>
</evidence>
<accession>A0ABX5PXC9</accession>
<dbReference type="RefSeq" id="WP_015363331.1">
    <property type="nucleotide sequence ID" value="NZ_QKZR01000003.1"/>
</dbReference>
<keyword evidence="2" id="KW-1185">Reference proteome</keyword>
<reference evidence="1 2" key="1">
    <citation type="submission" date="2018-06" db="EMBL/GenBank/DDBJ databases">
        <title>Genomic Encyclopedia of Archaeal and Bacterial Type Strains, Phase II (KMG-II): from individual species to whole genera.</title>
        <authorList>
            <person name="Goeker M."/>
        </authorList>
    </citation>
    <scope>NUCLEOTIDE SEQUENCE [LARGE SCALE GENOMIC DNA]</scope>
    <source>
        <strain evidence="1 2">DSM 17205</strain>
    </source>
</reference>
<evidence type="ECO:0000313" key="1">
    <source>
        <dbReference type="EMBL" id="PZX39635.1"/>
    </source>
</evidence>
<proteinExistence type="predicted"/>
<gene>
    <name evidence="1" type="ORF">LX97_01989</name>
</gene>
<name>A0ABX5PXC9_9FLAO</name>
<dbReference type="EMBL" id="QKZR01000003">
    <property type="protein sequence ID" value="PZX39635.1"/>
    <property type="molecule type" value="Genomic_DNA"/>
</dbReference>
<comment type="caution">
    <text evidence="1">The sequence shown here is derived from an EMBL/GenBank/DDBJ whole genome shotgun (WGS) entry which is preliminary data.</text>
</comment>
<dbReference type="Proteomes" id="UP000248584">
    <property type="component" value="Unassembled WGS sequence"/>
</dbReference>
<organism evidence="1 2">
    <name type="scientific">Nonlabens dokdonensis</name>
    <dbReference type="NCBI Taxonomy" id="328515"/>
    <lineage>
        <taxon>Bacteria</taxon>
        <taxon>Pseudomonadati</taxon>
        <taxon>Bacteroidota</taxon>
        <taxon>Flavobacteriia</taxon>
        <taxon>Flavobacteriales</taxon>
        <taxon>Flavobacteriaceae</taxon>
        <taxon>Nonlabens</taxon>
    </lineage>
</organism>